<dbReference type="InterPro" id="IPR019257">
    <property type="entry name" value="MeTrfase_dom"/>
</dbReference>
<reference evidence="4 5" key="1">
    <citation type="submission" date="2019-10" db="EMBL/GenBank/DDBJ databases">
        <title>Cognatihalovulum marinum gen. nov. sp. nov., a new member of the family Rhodobacteraceae isolated from deep seawater of the Northwest Indian Ocean.</title>
        <authorList>
            <person name="Ruan C."/>
            <person name="Wang J."/>
            <person name="Zheng X."/>
            <person name="Song L."/>
            <person name="Zhu Y."/>
            <person name="Huang Y."/>
            <person name="Lu Z."/>
            <person name="Du W."/>
            <person name="Huang L."/>
            <person name="Dai X."/>
        </authorList>
    </citation>
    <scope>NUCLEOTIDE SEQUENCE [LARGE SCALE GENOMIC DNA]</scope>
    <source>
        <strain evidence="4 5">2CG4</strain>
    </source>
</reference>
<dbReference type="Proteomes" id="UP000474957">
    <property type="component" value="Unassembled WGS sequence"/>
</dbReference>
<keyword evidence="2 4" id="KW-0808">Transferase</keyword>
<dbReference type="PIRSF" id="PIRSF018005">
    <property type="entry name" value="UCP018005"/>
    <property type="match status" value="1"/>
</dbReference>
<dbReference type="EC" id="2.1.1.44" evidence="4"/>
<gene>
    <name evidence="4" type="primary">egtD</name>
    <name evidence="4" type="ORF">GE300_05295</name>
</gene>
<keyword evidence="1 4" id="KW-0489">Methyltransferase</keyword>
<dbReference type="InterPro" id="IPR029063">
    <property type="entry name" value="SAM-dependent_MTases_sf"/>
</dbReference>
<dbReference type="SUPFAM" id="SSF53335">
    <property type="entry name" value="S-adenosyl-L-methionine-dependent methyltransferases"/>
    <property type="match status" value="1"/>
</dbReference>
<dbReference type="RefSeq" id="WP_154445499.1">
    <property type="nucleotide sequence ID" value="NZ_WIND01000002.1"/>
</dbReference>
<dbReference type="PANTHER" id="PTHR43397:SF1">
    <property type="entry name" value="ERGOTHIONEINE BIOSYNTHESIS PROTEIN 1"/>
    <property type="match status" value="1"/>
</dbReference>
<evidence type="ECO:0000256" key="1">
    <source>
        <dbReference type="ARBA" id="ARBA00022603"/>
    </source>
</evidence>
<evidence type="ECO:0000256" key="2">
    <source>
        <dbReference type="ARBA" id="ARBA00022679"/>
    </source>
</evidence>
<dbReference type="InterPro" id="IPR017804">
    <property type="entry name" value="MeTrfase_EgtD-like"/>
</dbReference>
<dbReference type="GO" id="GO:0032259">
    <property type="term" value="P:methylation"/>
    <property type="evidence" value="ECO:0007669"/>
    <property type="project" value="UniProtKB-KW"/>
</dbReference>
<dbReference type="EMBL" id="WIND01000002">
    <property type="protein sequence ID" value="MSU89041.1"/>
    <property type="molecule type" value="Genomic_DNA"/>
</dbReference>
<sequence>MDAPLIRDRALYAAALDGLTARPKRMEAKWFYDARGSALFEQITRLPEYYPTRTEIAILRAEAGRIAALVPDGAALVEPGAGASVKTRILLDRLAGRLAGYVPLDISGGFLNQVAEGLRTDYPALPIRPVVADFMAELPVPDDLRPAPKVVFFPGSTIGNLSQQQAVALLRRARALPHVARMFLGLDLVKDPDTLVAAYDDAAGVTAAFNRNLLARLNRDAGGGFDPDSFAHQARWVPDKARIEMHLVSARAQEVPLGHETICFARGESIHTENCHKYTPERLEALIRPAGWRLGPLLTDRDRQFAVAVLEPTGD</sequence>
<dbReference type="Pfam" id="PF10017">
    <property type="entry name" value="Methyltransf_33"/>
    <property type="match status" value="1"/>
</dbReference>
<dbReference type="NCBIfam" id="TIGR03438">
    <property type="entry name" value="egtD_ergothio"/>
    <property type="match status" value="1"/>
</dbReference>
<keyword evidence="5" id="KW-1185">Reference proteome</keyword>
<dbReference type="InterPro" id="IPR035094">
    <property type="entry name" value="EgtD"/>
</dbReference>
<proteinExistence type="predicted"/>
<accession>A0A6L5YXI1</accession>
<dbReference type="Gene3D" id="3.40.50.150">
    <property type="entry name" value="Vaccinia Virus protein VP39"/>
    <property type="match status" value="1"/>
</dbReference>
<feature type="domain" description="Histidine-specific methyltransferase SAM-dependent" evidence="3">
    <location>
        <begin position="14"/>
        <end position="311"/>
    </location>
</feature>
<dbReference type="AlphaFoldDB" id="A0A6L5YXI1"/>
<dbReference type="InterPro" id="IPR051128">
    <property type="entry name" value="EgtD_Methyltrsf_superfamily"/>
</dbReference>
<evidence type="ECO:0000313" key="4">
    <source>
        <dbReference type="EMBL" id="MSU89041.1"/>
    </source>
</evidence>
<protein>
    <submittedName>
        <fullName evidence="4">L-histidine N(Alpha)-methyltransferase</fullName>
        <ecNumber evidence="4">2.1.1.44</ecNumber>
    </submittedName>
</protein>
<dbReference type="GO" id="GO:0052706">
    <property type="term" value="F:L-histidine N(alpha)-methyltransferase activity"/>
    <property type="evidence" value="ECO:0007669"/>
    <property type="project" value="UniProtKB-EC"/>
</dbReference>
<comment type="caution">
    <text evidence="4">The sequence shown here is derived from an EMBL/GenBank/DDBJ whole genome shotgun (WGS) entry which is preliminary data.</text>
</comment>
<evidence type="ECO:0000313" key="5">
    <source>
        <dbReference type="Proteomes" id="UP000474957"/>
    </source>
</evidence>
<name>A0A6L5YXI1_9RHOB</name>
<evidence type="ECO:0000259" key="3">
    <source>
        <dbReference type="Pfam" id="PF10017"/>
    </source>
</evidence>
<dbReference type="PANTHER" id="PTHR43397">
    <property type="entry name" value="ERGOTHIONEINE BIOSYNTHESIS PROTEIN 1"/>
    <property type="match status" value="1"/>
</dbReference>
<organism evidence="4 5">
    <name type="scientific">Halovulum marinum</name>
    <dbReference type="NCBI Taxonomy" id="2662447"/>
    <lineage>
        <taxon>Bacteria</taxon>
        <taxon>Pseudomonadati</taxon>
        <taxon>Pseudomonadota</taxon>
        <taxon>Alphaproteobacteria</taxon>
        <taxon>Rhodobacterales</taxon>
        <taxon>Paracoccaceae</taxon>
        <taxon>Halovulum</taxon>
    </lineage>
</organism>